<proteinExistence type="predicted"/>
<evidence type="ECO:0000256" key="1">
    <source>
        <dbReference type="ARBA" id="ARBA00022801"/>
    </source>
</evidence>
<protein>
    <submittedName>
        <fullName evidence="3">HAD-IA family hydrolase</fullName>
    </submittedName>
</protein>
<name>A0ABS2DGE2_9BACI</name>
<dbReference type="InterPro" id="IPR023198">
    <property type="entry name" value="PGP-like_dom2"/>
</dbReference>
<comment type="caution">
    <text evidence="3">The sequence shown here is derived from an EMBL/GenBank/DDBJ whole genome shotgun (WGS) entry which is preliminary data.</text>
</comment>
<accession>A0ABS2DGE2</accession>
<dbReference type="SFLD" id="SFLDS00003">
    <property type="entry name" value="Haloacid_Dehalogenase"/>
    <property type="match status" value="1"/>
</dbReference>
<keyword evidence="1 3" id="KW-0378">Hydrolase</keyword>
<dbReference type="PANTHER" id="PTHR43434">
    <property type="entry name" value="PHOSPHOGLYCOLATE PHOSPHATASE"/>
    <property type="match status" value="1"/>
</dbReference>
<sequence length="187" mass="21965">MNILWDFDGTIIDTYPVYTRVFQRIAGEHIPLDKILAQMKVSFTQAETHFQLTEQQKKQLRFECDQISVDSVSPFPFVEDILQRADTNVIMTHKSKQQVIDILTYHRLYDYFTDMVTADDNFPRKPNASSYRYLHEKHKLNLAIGDREIDILPAKEIGLKTCLFQNNTAGADYYLQSYKEFHILFSE</sequence>
<reference evidence="3 4" key="1">
    <citation type="submission" date="2021-02" db="EMBL/GenBank/DDBJ databases">
        <title>Bacillus sp. RD4P76, an endophyte from a halophyte.</title>
        <authorList>
            <person name="Sun J.-Q."/>
        </authorList>
    </citation>
    <scope>NUCLEOTIDE SEQUENCE [LARGE SCALE GENOMIC DNA]</scope>
    <source>
        <strain evidence="3 4">RD4P76</strain>
    </source>
</reference>
<dbReference type="SUPFAM" id="SSF56784">
    <property type="entry name" value="HAD-like"/>
    <property type="match status" value="1"/>
</dbReference>
<dbReference type="GO" id="GO:0016787">
    <property type="term" value="F:hydrolase activity"/>
    <property type="evidence" value="ECO:0007669"/>
    <property type="project" value="UniProtKB-KW"/>
</dbReference>
<dbReference type="InterPro" id="IPR036412">
    <property type="entry name" value="HAD-like_sf"/>
</dbReference>
<dbReference type="Gene3D" id="3.40.50.1000">
    <property type="entry name" value="HAD superfamily/HAD-like"/>
    <property type="match status" value="1"/>
</dbReference>
<dbReference type="InterPro" id="IPR041492">
    <property type="entry name" value="HAD_2"/>
</dbReference>
<dbReference type="Pfam" id="PF13419">
    <property type="entry name" value="HAD_2"/>
    <property type="match status" value="1"/>
</dbReference>
<dbReference type="NCBIfam" id="TIGR01549">
    <property type="entry name" value="HAD-SF-IA-v1"/>
    <property type="match status" value="1"/>
</dbReference>
<dbReference type="InterPro" id="IPR006439">
    <property type="entry name" value="HAD-SF_hydro_IA"/>
</dbReference>
<dbReference type="RefSeq" id="WP_204202933.1">
    <property type="nucleotide sequence ID" value="NZ_JAFELM010000023.1"/>
</dbReference>
<dbReference type="PANTHER" id="PTHR43434:SF25">
    <property type="entry name" value="PHOSPHOGLYCOLATE PHOSPHATASE"/>
    <property type="match status" value="1"/>
</dbReference>
<evidence type="ECO:0000313" key="3">
    <source>
        <dbReference type="EMBL" id="MBM6617557.1"/>
    </source>
</evidence>
<gene>
    <name evidence="3" type="ORF">JR050_07675</name>
</gene>
<dbReference type="SFLD" id="SFLDG01129">
    <property type="entry name" value="C1.5:_HAD__Beta-PGM__Phosphata"/>
    <property type="match status" value="1"/>
</dbReference>
<keyword evidence="4" id="KW-1185">Reference proteome</keyword>
<dbReference type="InterPro" id="IPR050155">
    <property type="entry name" value="HAD-like_hydrolase_sf"/>
</dbReference>
<dbReference type="Proteomes" id="UP001518925">
    <property type="component" value="Unassembled WGS sequence"/>
</dbReference>
<keyword evidence="2" id="KW-0460">Magnesium</keyword>
<dbReference type="Gene3D" id="1.10.150.240">
    <property type="entry name" value="Putative phosphatase, domain 2"/>
    <property type="match status" value="1"/>
</dbReference>
<evidence type="ECO:0000256" key="2">
    <source>
        <dbReference type="ARBA" id="ARBA00022842"/>
    </source>
</evidence>
<dbReference type="InterPro" id="IPR023214">
    <property type="entry name" value="HAD_sf"/>
</dbReference>
<evidence type="ECO:0000313" key="4">
    <source>
        <dbReference type="Proteomes" id="UP001518925"/>
    </source>
</evidence>
<dbReference type="EMBL" id="JAFELM010000023">
    <property type="protein sequence ID" value="MBM6617557.1"/>
    <property type="molecule type" value="Genomic_DNA"/>
</dbReference>
<organism evidence="3 4">
    <name type="scientific">Bacillus suaedaesalsae</name>
    <dbReference type="NCBI Taxonomy" id="2810349"/>
    <lineage>
        <taxon>Bacteria</taxon>
        <taxon>Bacillati</taxon>
        <taxon>Bacillota</taxon>
        <taxon>Bacilli</taxon>
        <taxon>Bacillales</taxon>
        <taxon>Bacillaceae</taxon>
        <taxon>Bacillus</taxon>
    </lineage>
</organism>